<dbReference type="Proteomes" id="UP001246858">
    <property type="component" value="Unassembled WGS sequence"/>
</dbReference>
<dbReference type="EMBL" id="JAVDTF010000003">
    <property type="protein sequence ID" value="MDR6785018.1"/>
    <property type="molecule type" value="Genomic_DNA"/>
</dbReference>
<accession>A0ACC6L0W0</accession>
<keyword evidence="2" id="KW-1185">Reference proteome</keyword>
<evidence type="ECO:0000313" key="2">
    <source>
        <dbReference type="Proteomes" id="UP001246858"/>
    </source>
</evidence>
<evidence type="ECO:0000313" key="1">
    <source>
        <dbReference type="EMBL" id="MDR6785018.1"/>
    </source>
</evidence>
<keyword evidence="1" id="KW-0449">Lipoprotein</keyword>
<comment type="caution">
    <text evidence="1">The sequence shown here is derived from an EMBL/GenBank/DDBJ whole genome shotgun (WGS) entry which is preliminary data.</text>
</comment>
<organism evidence="1 2">
    <name type="scientific">Pedobacter africanus</name>
    <dbReference type="NCBI Taxonomy" id="151894"/>
    <lineage>
        <taxon>Bacteria</taxon>
        <taxon>Pseudomonadati</taxon>
        <taxon>Bacteroidota</taxon>
        <taxon>Sphingobacteriia</taxon>
        <taxon>Sphingobacteriales</taxon>
        <taxon>Sphingobacteriaceae</taxon>
        <taxon>Pedobacter</taxon>
    </lineage>
</organism>
<reference evidence="1" key="1">
    <citation type="submission" date="2023-07" db="EMBL/GenBank/DDBJ databases">
        <title>Sorghum-associated microbial communities from plants grown in Nebraska, USA.</title>
        <authorList>
            <person name="Schachtman D."/>
        </authorList>
    </citation>
    <scope>NUCLEOTIDE SEQUENCE</scope>
    <source>
        <strain evidence="1">2697</strain>
    </source>
</reference>
<proteinExistence type="predicted"/>
<sequence length="376" mass="41969">MDQTTFYKQLLDRYVNNTATAEELEVIDHLIGKGELDELLMGHMAESWAGEEVIFEEERVHVPQKTRGIKLWPRMALTAAAALAVITFGIWLYTSRHPDKGSDLLNYANDIKPGKNQATITFTNGKVVKLSDQKNGVVVGEELKYNDHTPVEATTGEPANDNTAEATISTPRGGTYQVTLADGTKVWLNAASSLTYSPVLNKEGIRRVKLAGEAYFEVAKDKTRPFLVSSRGQEVKVLGTHFNISSYADDDKVKTTLLEGSVLVSRDDRKDEVMLKPDQQAIVAGSKGITVHEVDVNEVVAWKTGDFRFEDQGIKDIMKQIARWYDVEVVYEGDVSDIRLNGSISRNRNISQVLTKIAQTKEVHFKIEGRRIIVKK</sequence>
<name>A0ACC6L0W0_9SPHI</name>
<gene>
    <name evidence="1" type="ORF">J2X78_003592</name>
</gene>
<protein>
    <submittedName>
        <fullName evidence="1">Outer membrane lipoprotein-sorting protein</fullName>
    </submittedName>
</protein>